<dbReference type="InterPro" id="IPR043502">
    <property type="entry name" value="DNA/RNA_pol_sf"/>
</dbReference>
<dbReference type="InterPro" id="IPR036691">
    <property type="entry name" value="Endo/exonu/phosph_ase_sf"/>
</dbReference>
<dbReference type="Gene3D" id="3.30.420.10">
    <property type="entry name" value="Ribonuclease H-like superfamily/Ribonuclease H"/>
    <property type="match status" value="1"/>
</dbReference>
<keyword evidence="3" id="KW-1185">Reference proteome</keyword>
<dbReference type="Pfam" id="PF00078">
    <property type="entry name" value="RVT_1"/>
    <property type="match status" value="1"/>
</dbReference>
<dbReference type="GO" id="GO:0003676">
    <property type="term" value="F:nucleic acid binding"/>
    <property type="evidence" value="ECO:0007669"/>
    <property type="project" value="InterPro"/>
</dbReference>
<proteinExistence type="predicted"/>
<comment type="caution">
    <text evidence="2">The sequence shown here is derived from an EMBL/GenBank/DDBJ whole genome shotgun (WGS) entry which is preliminary data.</text>
</comment>
<accession>A0A1Q9F092</accession>
<dbReference type="SUPFAM" id="SSF53098">
    <property type="entry name" value="Ribonuclease H-like"/>
    <property type="match status" value="1"/>
</dbReference>
<dbReference type="OrthoDB" id="424068at2759"/>
<feature type="domain" description="Reverse transcriptase" evidence="1">
    <location>
        <begin position="532"/>
        <end position="746"/>
    </location>
</feature>
<dbReference type="SUPFAM" id="SSF56672">
    <property type="entry name" value="DNA/RNA polymerases"/>
    <property type="match status" value="1"/>
</dbReference>
<dbReference type="InterPro" id="IPR000477">
    <property type="entry name" value="RT_dom"/>
</dbReference>
<dbReference type="EMBL" id="LSRX01000033">
    <property type="protein sequence ID" value="OLQ13090.1"/>
    <property type="molecule type" value="Genomic_DNA"/>
</dbReference>
<reference evidence="2 3" key="1">
    <citation type="submission" date="2016-02" db="EMBL/GenBank/DDBJ databases">
        <title>Genome analysis of coral dinoflagellate symbionts highlights evolutionary adaptations to a symbiotic lifestyle.</title>
        <authorList>
            <person name="Aranda M."/>
            <person name="Li Y."/>
            <person name="Liew Y.J."/>
            <person name="Baumgarten S."/>
            <person name="Simakov O."/>
            <person name="Wilson M."/>
            <person name="Piel J."/>
            <person name="Ashoor H."/>
            <person name="Bougouffa S."/>
            <person name="Bajic V.B."/>
            <person name="Ryu T."/>
            <person name="Ravasi T."/>
            <person name="Bayer T."/>
            <person name="Micklem G."/>
            <person name="Kim H."/>
            <person name="Bhak J."/>
            <person name="Lajeunesse T.C."/>
            <person name="Voolstra C.R."/>
        </authorList>
    </citation>
    <scope>NUCLEOTIDE SEQUENCE [LARGE SCALE GENOMIC DNA]</scope>
    <source>
        <strain evidence="2 3">CCMP2467</strain>
    </source>
</reference>
<evidence type="ECO:0000313" key="3">
    <source>
        <dbReference type="Proteomes" id="UP000186817"/>
    </source>
</evidence>
<dbReference type="SUPFAM" id="SSF56219">
    <property type="entry name" value="DNase I-like"/>
    <property type="match status" value="1"/>
</dbReference>
<evidence type="ECO:0000313" key="2">
    <source>
        <dbReference type="EMBL" id="OLQ13090.1"/>
    </source>
</evidence>
<name>A0A1Q9F092_SYMMI</name>
<gene>
    <name evidence="2" type="primary">pol</name>
    <name evidence="2" type="ORF">AK812_SmicGene2932</name>
</gene>
<evidence type="ECO:0000259" key="1">
    <source>
        <dbReference type="Pfam" id="PF00078"/>
    </source>
</evidence>
<dbReference type="Proteomes" id="UP000186817">
    <property type="component" value="Unassembled WGS sequence"/>
</dbReference>
<dbReference type="InterPro" id="IPR036397">
    <property type="entry name" value="RNaseH_sf"/>
</dbReference>
<organism evidence="2 3">
    <name type="scientific">Symbiodinium microadriaticum</name>
    <name type="common">Dinoflagellate</name>
    <name type="synonym">Zooxanthella microadriatica</name>
    <dbReference type="NCBI Taxonomy" id="2951"/>
    <lineage>
        <taxon>Eukaryota</taxon>
        <taxon>Sar</taxon>
        <taxon>Alveolata</taxon>
        <taxon>Dinophyceae</taxon>
        <taxon>Suessiales</taxon>
        <taxon>Symbiodiniaceae</taxon>
        <taxon>Symbiodinium</taxon>
    </lineage>
</organism>
<dbReference type="InterPro" id="IPR012337">
    <property type="entry name" value="RNaseH-like_sf"/>
</dbReference>
<dbReference type="Gene3D" id="3.60.10.10">
    <property type="entry name" value="Endonuclease/exonuclease/phosphatase"/>
    <property type="match status" value="1"/>
</dbReference>
<sequence length="1286" mass="142609">MEQLSLCTLNVGKAGVSKGDACFNCASDFEVICLQEIQVLRDGAFRFVQEWRRRGYNILLGAADSDDRIRVALLSRLPLRKVQLSEDVDASRYVAAVIGTVNPVVIASVYGHADNLNEARKHACGISKGLSYMGFPWVALGDWNAETDELCTLFAAGHARCLDDGFSPLCPTCTGSRRIDFGITGTGSRLFASELHHRPGVADHLLVGYTVPCEHTVRGGCGPRRAVVTEEAASAEARFHEHWKPDDFTAAVAEANVDRAWQLLSDSAEFALCVDARGCVPRAEAWSPTQVVHGPRAARMPESVELRRLRRLLRRLGHLRDHPEDWQLRQSLVQGARDLIRRTPVLHGLTVHTALDYLETVEGLVHTIEADETTQRLRRWRDTMSVDRSAQRRWVKQQAQLRKEFNRSDRSAFARGSRLHSIHPAVTLKQGVEDWTQVWRQGVIDEDSFQDMLRNVPRPATAAVCPRPTEDLLRQSAKAMLHKACGPDDWTTEHLLRLPSLWWQSFAVLWCRCLDVQRIPARWCDARVCLLPKEGTGGPQEYRPLGIASVAWRCGMRVIVRSLRGWMLQWLDCTVLGGVPGGSVADAHIIMHSEKAYDSAFVCQDLTKFFDTVDRRLLRKVMTWLKAPAGIIGCLESFYGQGRRMFSSQSLLADDWHYAERGLLQGCPASPMLAAMFLLTWSKHVCTQRVKALSFVDDRTFWARQVGVDGAPLSPPVPQVLAEAKARSDEFDKACGFNCRRRKCHIAAPPGVDVNALTTATGYATGEVLSVLGISHNLRTGAIELLKVAVEEVERSWFMWAAGCAMAPDSVLQRLRKAYACSFVAGRAKDTPMAVCLEIIGYDTDPVAGSALRCLGDAVRFHGSSPRWAEDMDLPFLTLRWPQLLPTAAAFLARLGWWASLDGAWIHRRDSYGALRSFEVGVDNFAVLKDWVADHFRVQVLSNCSRITRDRRRAHEPDLAQGILLPALRRGARCLFQGHCLHFKAATENLEIQSALVSGCTCWKYSPPGQRLCREDPRARCMCGDFLPSRPHLVWQCEGTSECRRGVAQPTTRVEERLLARELDECPGPPAVISEAFESTVAAIQSGLVEHASLHVATDGSSADAIATSACFVAETDSKAAWGVPGQDQSPFRAEAEAILLVLQASLHVLRTFSAARCKNLWIVSDCEAAISVASTGHGACYLLARRLHEALVALRQLIQVKFCWVPSHGKASNKFVGNGIATLWQLRLWNQKADEAAAVAQRSRALGSARAAWFVTVKEAKEWEIKAVGALIATAKTYHDYVTVL</sequence>
<protein>
    <submittedName>
        <fullName evidence="2">Retrovirus-related Pol polyprotein from type-2 retrotransposable element R2DM</fullName>
    </submittedName>
</protein>